<organism evidence="3 4">
    <name type="scientific">Pseudoduganella danionis</name>
    <dbReference type="NCBI Taxonomy" id="1890295"/>
    <lineage>
        <taxon>Bacteria</taxon>
        <taxon>Pseudomonadati</taxon>
        <taxon>Pseudomonadota</taxon>
        <taxon>Betaproteobacteria</taxon>
        <taxon>Burkholderiales</taxon>
        <taxon>Oxalobacteraceae</taxon>
        <taxon>Telluria group</taxon>
        <taxon>Pseudoduganella</taxon>
    </lineage>
</organism>
<dbReference type="Gene3D" id="3.30.70.1790">
    <property type="entry name" value="RepB DNA-primase, N-terminal domain"/>
    <property type="match status" value="1"/>
</dbReference>
<sequence>MSGLSYLLDGVMMKGSDLGKGYSASGIAKRGVSYDKERDGEAASECIERFKIERPQSADRGIASGEDQQRGATSADHRATSAGDGHIDGRDEGQSGQDQPVQPDAERAIREASRGDDTGLAKRGSSSGTGSAEDGAGRASDGNHPLPDGDGSRGDEWTAGERIVALAGTSTGHTEHTGSEGNRPVVKAGDRSAIAAQRQMMAMGCQRFVVTLIDAKLGKQEERDWDQDKVMQNIGWLKHMNARGYDVWIRPSGEHNLIVLGGLSAAQLQALNEREYLPAVVIETGTGQYQAWLKLSNVPVVDNLRYQVKQEVFKDFERAGIKATDRADGRLAGFTNQQVQLSGGATPICVAQVVGR</sequence>
<dbReference type="Pfam" id="PF16793">
    <property type="entry name" value="RepB_primase"/>
    <property type="match status" value="1"/>
</dbReference>
<evidence type="ECO:0000256" key="1">
    <source>
        <dbReference type="SAM" id="MobiDB-lite"/>
    </source>
</evidence>
<evidence type="ECO:0000313" key="3">
    <source>
        <dbReference type="EMBL" id="MTW31721.1"/>
    </source>
</evidence>
<name>A0ABW9SI04_9BURK</name>
<dbReference type="EMBL" id="WNKW01000001">
    <property type="protein sequence ID" value="MTW31721.1"/>
    <property type="molecule type" value="Genomic_DNA"/>
</dbReference>
<comment type="caution">
    <text evidence="3">The sequence shown here is derived from an EMBL/GenBank/DDBJ whole genome shotgun (WGS) entry which is preliminary data.</text>
</comment>
<feature type="region of interest" description="Disordered" evidence="1">
    <location>
        <begin position="16"/>
        <end position="156"/>
    </location>
</feature>
<proteinExistence type="predicted"/>
<gene>
    <name evidence="3" type="ORF">GM655_02655</name>
</gene>
<keyword evidence="4" id="KW-1185">Reference proteome</keyword>
<feature type="compositionally biased region" description="Basic and acidic residues" evidence="1">
    <location>
        <begin position="32"/>
        <end position="57"/>
    </location>
</feature>
<feature type="domain" description="RepB-like DNA primase" evidence="2">
    <location>
        <begin position="225"/>
        <end position="341"/>
    </location>
</feature>
<dbReference type="Proteomes" id="UP000735592">
    <property type="component" value="Unassembled WGS sequence"/>
</dbReference>
<dbReference type="Gene3D" id="3.30.1490.240">
    <property type="entry name" value="RepB DNA-primase, N-terminal domain"/>
    <property type="match status" value="1"/>
</dbReference>
<feature type="compositionally biased region" description="Basic and acidic residues" evidence="1">
    <location>
        <begin position="104"/>
        <end position="120"/>
    </location>
</feature>
<reference evidence="3 4" key="1">
    <citation type="submission" date="2019-11" db="EMBL/GenBank/DDBJ databases">
        <title>Type strains purchased from KCTC, JCM and DSMZ.</title>
        <authorList>
            <person name="Lu H."/>
        </authorList>
    </citation>
    <scope>NUCLEOTIDE SEQUENCE [LARGE SCALE GENOMIC DNA]</scope>
    <source>
        <strain evidence="3 4">DSM 103461</strain>
    </source>
</reference>
<feature type="compositionally biased region" description="Basic and acidic residues" evidence="1">
    <location>
        <begin position="75"/>
        <end position="93"/>
    </location>
</feature>
<dbReference type="InterPro" id="IPR039459">
    <property type="entry name" value="RepB-like_DNA_primase_dom"/>
</dbReference>
<accession>A0ABW9SI04</accession>
<protein>
    <recommendedName>
        <fullName evidence="2">RepB-like DNA primase domain-containing protein</fullName>
    </recommendedName>
</protein>
<evidence type="ECO:0000259" key="2">
    <source>
        <dbReference type="Pfam" id="PF16793"/>
    </source>
</evidence>
<evidence type="ECO:0000313" key="4">
    <source>
        <dbReference type="Proteomes" id="UP000735592"/>
    </source>
</evidence>